<dbReference type="InterPro" id="IPR036396">
    <property type="entry name" value="Cyt_P450_sf"/>
</dbReference>
<dbReference type="GO" id="GO:0020037">
    <property type="term" value="F:heme binding"/>
    <property type="evidence" value="ECO:0007669"/>
    <property type="project" value="InterPro"/>
</dbReference>
<proteinExistence type="inferred from homology"/>
<evidence type="ECO:0008006" key="8">
    <source>
        <dbReference type="Google" id="ProtNLM"/>
    </source>
</evidence>
<keyword evidence="5" id="KW-0812">Transmembrane</keyword>
<keyword evidence="5" id="KW-1133">Transmembrane helix</keyword>
<evidence type="ECO:0000256" key="2">
    <source>
        <dbReference type="ARBA" id="ARBA00022617"/>
    </source>
</evidence>
<evidence type="ECO:0000313" key="7">
    <source>
        <dbReference type="Proteomes" id="UP000186601"/>
    </source>
</evidence>
<dbReference type="EMBL" id="MLYV02001084">
    <property type="protein sequence ID" value="PSR73327.1"/>
    <property type="molecule type" value="Genomic_DNA"/>
</dbReference>
<gene>
    <name evidence="6" type="ORF">PHLCEN_2v10818</name>
</gene>
<evidence type="ECO:0000313" key="6">
    <source>
        <dbReference type="EMBL" id="PSR73327.1"/>
    </source>
</evidence>
<comment type="caution">
    <text evidence="6">The sequence shown here is derived from an EMBL/GenBank/DDBJ whole genome shotgun (WGS) entry which is preliminary data.</text>
</comment>
<dbReference type="SUPFAM" id="SSF48264">
    <property type="entry name" value="Cytochrome P450"/>
    <property type="match status" value="1"/>
</dbReference>
<keyword evidence="5" id="KW-0472">Membrane</keyword>
<accession>A0A2R6NLW4</accession>
<dbReference type="Proteomes" id="UP000186601">
    <property type="component" value="Unassembled WGS sequence"/>
</dbReference>
<keyword evidence="3" id="KW-0479">Metal-binding</keyword>
<feature type="transmembrane region" description="Helical" evidence="5">
    <location>
        <begin position="7"/>
        <end position="27"/>
    </location>
</feature>
<dbReference type="PANTHER" id="PTHR24304">
    <property type="entry name" value="CYTOCHROME P450 FAMILY 7"/>
    <property type="match status" value="1"/>
</dbReference>
<dbReference type="AlphaFoldDB" id="A0A2R6NLW4"/>
<keyword evidence="2" id="KW-0349">Heme</keyword>
<feature type="transmembrane region" description="Helical" evidence="5">
    <location>
        <begin position="71"/>
        <end position="89"/>
    </location>
</feature>
<dbReference type="Pfam" id="PF00067">
    <property type="entry name" value="p450"/>
    <property type="match status" value="1"/>
</dbReference>
<evidence type="ECO:0000256" key="3">
    <source>
        <dbReference type="ARBA" id="ARBA00022723"/>
    </source>
</evidence>
<sequence length="213" mass="24362">MSYFARTFPRLWIFLTWYFFVLGPRMWRELRHTNFRRLEKVSEDGDEDESLVHYLGRTFANIDGQVSIADTLWISCLILRAVVAVWVMFELSARPSYMPAIREELSEILGHTSDGSMHLTYESLRNARHLDSFIREVLRLKGDTLSIARETVEDVAMGDYVIPKDIHGPNAGVFNGFRWVDPGLPATMLSQGYFPFGLGRWACPGRVLAVAGK</sequence>
<dbReference type="GO" id="GO:0016705">
    <property type="term" value="F:oxidoreductase activity, acting on paired donors, with incorporation or reduction of molecular oxygen"/>
    <property type="evidence" value="ECO:0007669"/>
    <property type="project" value="InterPro"/>
</dbReference>
<dbReference type="InterPro" id="IPR001128">
    <property type="entry name" value="Cyt_P450"/>
</dbReference>
<evidence type="ECO:0000256" key="4">
    <source>
        <dbReference type="ARBA" id="ARBA00023004"/>
    </source>
</evidence>
<organism evidence="6 7">
    <name type="scientific">Hermanssonia centrifuga</name>
    <dbReference type="NCBI Taxonomy" id="98765"/>
    <lineage>
        <taxon>Eukaryota</taxon>
        <taxon>Fungi</taxon>
        <taxon>Dikarya</taxon>
        <taxon>Basidiomycota</taxon>
        <taxon>Agaricomycotina</taxon>
        <taxon>Agaricomycetes</taxon>
        <taxon>Polyporales</taxon>
        <taxon>Meruliaceae</taxon>
        <taxon>Hermanssonia</taxon>
    </lineage>
</organism>
<keyword evidence="4" id="KW-0408">Iron</keyword>
<evidence type="ECO:0000256" key="5">
    <source>
        <dbReference type="SAM" id="Phobius"/>
    </source>
</evidence>
<dbReference type="PANTHER" id="PTHR24304:SF4">
    <property type="entry name" value="CYTOCHROME P450"/>
    <property type="match status" value="1"/>
</dbReference>
<reference evidence="6 7" key="1">
    <citation type="submission" date="2018-02" db="EMBL/GenBank/DDBJ databases">
        <title>Genome sequence of the basidiomycete white-rot fungus Phlebia centrifuga.</title>
        <authorList>
            <person name="Granchi Z."/>
            <person name="Peng M."/>
            <person name="de Vries R.P."/>
            <person name="Hilden K."/>
            <person name="Makela M.R."/>
            <person name="Grigoriev I."/>
            <person name="Riley R."/>
        </authorList>
    </citation>
    <scope>NUCLEOTIDE SEQUENCE [LARGE SCALE GENOMIC DNA]</scope>
    <source>
        <strain evidence="6 7">FBCC195</strain>
    </source>
</reference>
<dbReference type="GO" id="GO:0008395">
    <property type="term" value="F:steroid hydroxylase activity"/>
    <property type="evidence" value="ECO:0007669"/>
    <property type="project" value="TreeGrafter"/>
</dbReference>
<keyword evidence="7" id="KW-1185">Reference proteome</keyword>
<comment type="similarity">
    <text evidence="1">Belongs to the cytochrome P450 family.</text>
</comment>
<dbReference type="OrthoDB" id="1844152at2759"/>
<protein>
    <recommendedName>
        <fullName evidence="8">Cytochrome P450</fullName>
    </recommendedName>
</protein>
<dbReference type="InterPro" id="IPR050529">
    <property type="entry name" value="CYP450_sterol_14alpha_dmase"/>
</dbReference>
<dbReference type="Gene3D" id="1.10.630.10">
    <property type="entry name" value="Cytochrome P450"/>
    <property type="match status" value="1"/>
</dbReference>
<dbReference type="STRING" id="98765.A0A2R6NLW4"/>
<name>A0A2R6NLW4_9APHY</name>
<dbReference type="GO" id="GO:0005506">
    <property type="term" value="F:iron ion binding"/>
    <property type="evidence" value="ECO:0007669"/>
    <property type="project" value="InterPro"/>
</dbReference>
<evidence type="ECO:0000256" key="1">
    <source>
        <dbReference type="ARBA" id="ARBA00010617"/>
    </source>
</evidence>